<dbReference type="AlphaFoldDB" id="A0A433VC10"/>
<gene>
    <name evidence="1" type="ORF">DSM106972_052840</name>
</gene>
<reference evidence="1" key="2">
    <citation type="journal article" date="2019" name="Genome Biol. Evol.">
        <title>Day and night: Metabolic profiles and evolutionary relationships of six axenic non-marine cyanobacteria.</title>
        <authorList>
            <person name="Will S.E."/>
            <person name="Henke P."/>
            <person name="Boedeker C."/>
            <person name="Huang S."/>
            <person name="Brinkmann H."/>
            <person name="Rohde M."/>
            <person name="Jarek M."/>
            <person name="Friedl T."/>
            <person name="Seufert S."/>
            <person name="Schumacher M."/>
            <person name="Overmann J."/>
            <person name="Neumann-Schaal M."/>
            <person name="Petersen J."/>
        </authorList>
    </citation>
    <scope>NUCLEOTIDE SEQUENCE [LARGE SCALE GENOMIC DNA]</scope>
    <source>
        <strain evidence="1">PCC 7102</strain>
    </source>
</reference>
<sequence>MTTTFASATYAQQHQLNPNPTTHIETSTLEYLHTAFLLYEYKINYSKRDYKIQLEICGWNKGSDEEKRALKIGQYFQDFVNCPQQLAPIPVTILLKLCSKEYRPIIDLITNYPPGGLTCEIVLNLIEERKALINAQKEEELKPKKEEKPNIWRRAPSSGARYCQFPPVWENDERTGVLTQRLIDEYGMIPQSILREAVADYYAKITQTLEESQNEASESIVVPEAETSPSSEILAAEISEAIQEDSSVVEPEQIITPEVESVSNHSNHQEDNTLTENVTVAPSAEEQETLVLIEKLESATSYYQIRSALYRHQSVKDTAWELLSEPEKSRIEELLPQQVKALNKARESNLILDYYELETGSFQIFIEGEDRPVNVSKSSVVSWLSEQERINSMTV</sequence>
<evidence type="ECO:0000313" key="2">
    <source>
        <dbReference type="Proteomes" id="UP000271624"/>
    </source>
</evidence>
<proteinExistence type="predicted"/>
<name>A0A433VC10_9CYAN</name>
<evidence type="ECO:0000313" key="1">
    <source>
        <dbReference type="EMBL" id="RUT03645.1"/>
    </source>
</evidence>
<comment type="caution">
    <text evidence="1">The sequence shown here is derived from an EMBL/GenBank/DDBJ whole genome shotgun (WGS) entry which is preliminary data.</text>
</comment>
<organism evidence="1 2">
    <name type="scientific">Dulcicalothrix desertica PCC 7102</name>
    <dbReference type="NCBI Taxonomy" id="232991"/>
    <lineage>
        <taxon>Bacteria</taxon>
        <taxon>Bacillati</taxon>
        <taxon>Cyanobacteriota</taxon>
        <taxon>Cyanophyceae</taxon>
        <taxon>Nostocales</taxon>
        <taxon>Calotrichaceae</taxon>
        <taxon>Dulcicalothrix</taxon>
    </lineage>
</organism>
<dbReference type="OrthoDB" id="478226at2"/>
<reference evidence="1" key="1">
    <citation type="submission" date="2018-12" db="EMBL/GenBank/DDBJ databases">
        <authorList>
            <person name="Will S."/>
            <person name="Neumann-Schaal M."/>
            <person name="Henke P."/>
        </authorList>
    </citation>
    <scope>NUCLEOTIDE SEQUENCE</scope>
    <source>
        <strain evidence="1">PCC 7102</strain>
    </source>
</reference>
<dbReference type="RefSeq" id="WP_127083572.1">
    <property type="nucleotide sequence ID" value="NZ_RSCL01000013.1"/>
</dbReference>
<dbReference type="Proteomes" id="UP000271624">
    <property type="component" value="Unassembled WGS sequence"/>
</dbReference>
<dbReference type="EMBL" id="RSCL01000013">
    <property type="protein sequence ID" value="RUT03645.1"/>
    <property type="molecule type" value="Genomic_DNA"/>
</dbReference>
<keyword evidence="2" id="KW-1185">Reference proteome</keyword>
<protein>
    <submittedName>
        <fullName evidence="1">Uncharacterized protein</fullName>
    </submittedName>
</protein>
<accession>A0A433VC10</accession>